<dbReference type="InterPro" id="IPR006076">
    <property type="entry name" value="FAD-dep_OxRdtase"/>
</dbReference>
<feature type="domain" description="FAD dependent oxidoreductase" evidence="1">
    <location>
        <begin position="16"/>
        <end position="142"/>
    </location>
</feature>
<dbReference type="Proteomes" id="UP000053660">
    <property type="component" value="Unassembled WGS sequence"/>
</dbReference>
<dbReference type="SUPFAM" id="SSF54373">
    <property type="entry name" value="FAD-linked reductases, C-terminal domain"/>
    <property type="match status" value="1"/>
</dbReference>
<dbReference type="PANTHER" id="PTHR43757">
    <property type="entry name" value="AMINOMETHYLTRANSFERASE"/>
    <property type="match status" value="1"/>
</dbReference>
<evidence type="ECO:0000259" key="2">
    <source>
        <dbReference type="Pfam" id="PF01571"/>
    </source>
</evidence>
<dbReference type="OrthoDB" id="498204at2759"/>
<dbReference type="Pfam" id="PF01571">
    <property type="entry name" value="GCV_T"/>
    <property type="match status" value="1"/>
</dbReference>
<protein>
    <recommendedName>
        <fullName evidence="5">FAD dependent oxidoreductase</fullName>
    </recommendedName>
</protein>
<dbReference type="InterPro" id="IPR006222">
    <property type="entry name" value="GCVT_N"/>
</dbReference>
<dbReference type="PANTHER" id="PTHR43757:SF2">
    <property type="entry name" value="AMINOMETHYLTRANSFERASE, MITOCHONDRIAL"/>
    <property type="match status" value="1"/>
</dbReference>
<organism evidence="3 4">
    <name type="scientific">Oesophagostomum dentatum</name>
    <name type="common">Nodular worm</name>
    <dbReference type="NCBI Taxonomy" id="61180"/>
    <lineage>
        <taxon>Eukaryota</taxon>
        <taxon>Metazoa</taxon>
        <taxon>Ecdysozoa</taxon>
        <taxon>Nematoda</taxon>
        <taxon>Chromadorea</taxon>
        <taxon>Rhabditida</taxon>
        <taxon>Rhabditina</taxon>
        <taxon>Rhabditomorpha</taxon>
        <taxon>Strongyloidea</taxon>
        <taxon>Strongylidae</taxon>
        <taxon>Oesophagostomum</taxon>
    </lineage>
</organism>
<reference evidence="3 4" key="1">
    <citation type="submission" date="2014-03" db="EMBL/GenBank/DDBJ databases">
        <title>Draft genome of the hookworm Oesophagostomum dentatum.</title>
        <authorList>
            <person name="Mitreva M."/>
        </authorList>
    </citation>
    <scope>NUCLEOTIDE SEQUENCE [LARGE SCALE GENOMIC DNA]</scope>
    <source>
        <strain evidence="3 4">OD-Hann</strain>
    </source>
</reference>
<dbReference type="Gene3D" id="3.50.50.60">
    <property type="entry name" value="FAD/NAD(P)-binding domain"/>
    <property type="match status" value="1"/>
</dbReference>
<dbReference type="Gene3D" id="3.30.1360.120">
    <property type="entry name" value="Probable tRNA modification gtpase trme, domain 1"/>
    <property type="match status" value="1"/>
</dbReference>
<accession>A0A0B1RY10</accession>
<dbReference type="AlphaFoldDB" id="A0A0B1RY10"/>
<evidence type="ECO:0000313" key="4">
    <source>
        <dbReference type="Proteomes" id="UP000053660"/>
    </source>
</evidence>
<keyword evidence="4" id="KW-1185">Reference proteome</keyword>
<proteinExistence type="predicted"/>
<dbReference type="Pfam" id="PF01266">
    <property type="entry name" value="DAO"/>
    <property type="match status" value="1"/>
</dbReference>
<dbReference type="EMBL" id="KN611672">
    <property type="protein sequence ID" value="KHJ76521.1"/>
    <property type="molecule type" value="Genomic_DNA"/>
</dbReference>
<gene>
    <name evidence="3" type="ORF">OESDEN_23859</name>
</gene>
<sequence length="272" mass="30628">MVIVEVQFADLEPSASIPEMPAIIDHDTTFYLRKNGDTYFFGAFDPIDKVILREDWFRKGVPPDGSRVIKPDFSHIEKAYERACRVVPAIQEAKVVPRAAVMCMTPDGYALAGPFDKNYWVAAGFMDGITCGGGMGKYLADWMVDGEPTLELYDTDASRFILEKSKETYSMFCNWSDSDRLAGRPTDRISGIYGRLKRDKGHFSFRNGWEVPQVFDVEEEGMLSTLSREYQMVTNKCGVIDMSWEGKIEVKGKDAEALLNYACCSKVGAHKE</sequence>
<dbReference type="SUPFAM" id="SSF103025">
    <property type="entry name" value="Folate-binding domain"/>
    <property type="match status" value="1"/>
</dbReference>
<evidence type="ECO:0000313" key="3">
    <source>
        <dbReference type="EMBL" id="KHJ76521.1"/>
    </source>
</evidence>
<evidence type="ECO:0008006" key="5">
    <source>
        <dbReference type="Google" id="ProtNLM"/>
    </source>
</evidence>
<dbReference type="InterPro" id="IPR027266">
    <property type="entry name" value="TrmE/GcvT-like"/>
</dbReference>
<name>A0A0B1RY10_OESDE</name>
<evidence type="ECO:0000259" key="1">
    <source>
        <dbReference type="Pfam" id="PF01266"/>
    </source>
</evidence>
<dbReference type="InterPro" id="IPR028896">
    <property type="entry name" value="GcvT/YgfZ/DmdA"/>
</dbReference>
<dbReference type="GO" id="GO:0005739">
    <property type="term" value="C:mitochondrion"/>
    <property type="evidence" value="ECO:0007669"/>
    <property type="project" value="TreeGrafter"/>
</dbReference>
<feature type="domain" description="GCVT N-terminal" evidence="2">
    <location>
        <begin position="193"/>
        <end position="267"/>
    </location>
</feature>
<dbReference type="InterPro" id="IPR036188">
    <property type="entry name" value="FAD/NAD-bd_sf"/>
</dbReference>